<dbReference type="EMBL" id="JAAABI010000004">
    <property type="protein sequence ID" value="NAY92664.1"/>
    <property type="molecule type" value="Genomic_DNA"/>
</dbReference>
<evidence type="ECO:0000313" key="2">
    <source>
        <dbReference type="Proteomes" id="UP000667650"/>
    </source>
</evidence>
<evidence type="ECO:0000313" key="1">
    <source>
        <dbReference type="EMBL" id="NAY92664.1"/>
    </source>
</evidence>
<dbReference type="RefSeq" id="WP_166524081.1">
    <property type="nucleotide sequence ID" value="NZ_JAAABI010000004.1"/>
</dbReference>
<evidence type="ECO:0008006" key="3">
    <source>
        <dbReference type="Google" id="ProtNLM"/>
    </source>
</evidence>
<dbReference type="AlphaFoldDB" id="A0A964WYK0"/>
<reference evidence="1" key="1">
    <citation type="submission" date="2020-01" db="EMBL/GenBank/DDBJ databases">
        <title>Muricauda ochracea sp. nov., isolated from a tidal flat of Garorim bay in Korea.</title>
        <authorList>
            <person name="Kim D."/>
            <person name="Yoo Y."/>
            <person name="Kim J.-J."/>
        </authorList>
    </citation>
    <scope>NUCLEOTIDE SEQUENCE</scope>
    <source>
        <strain evidence="1">JGD-17</strain>
    </source>
</reference>
<protein>
    <recommendedName>
        <fullName evidence="3">HNH endonuclease</fullName>
    </recommendedName>
</protein>
<accession>A0A964WYK0</accession>
<sequence length="344" mass="39820">MRKFKKKKKIFDVYSQNLKWIKEKTNAKFKVEFDKGVLCPLCLEVFLESDLNPSSENYLTLEHNPPKSLGGKDNILTCKECNNKSGHKTDVELLTYLLEQDFKSFSPNSEHRTKLENSQGSKVTADLSFDNEGKMTFNLQTKYSNPKDFDNFLASEERGFFPIEGEFGKYATRKFQFNMKIPDKGNMRLASIALLKIGYLLGFEKYGHIFLFNQNLDIVREQILNPEKEIITDPFWINYEFPEMYVGANTINKPKELICFLNTFVLKTKSREAQISIAFPGYNKEDAEIYKNIKKILCSNKGGTSDMEVTTFEPFLDLKDENRVFSSAIIWDKKKSAHNSVRPQ</sequence>
<name>A0A964WYK0_9FLAO</name>
<keyword evidence="2" id="KW-1185">Reference proteome</keyword>
<dbReference type="Proteomes" id="UP000667650">
    <property type="component" value="Unassembled WGS sequence"/>
</dbReference>
<comment type="caution">
    <text evidence="1">The sequence shown here is derived from an EMBL/GenBank/DDBJ whole genome shotgun (WGS) entry which is preliminary data.</text>
</comment>
<proteinExistence type="predicted"/>
<organism evidence="1 2">
    <name type="scientific">Flagellimonas ochracea</name>
    <dbReference type="NCBI Taxonomy" id="2696472"/>
    <lineage>
        <taxon>Bacteria</taxon>
        <taxon>Pseudomonadati</taxon>
        <taxon>Bacteroidota</taxon>
        <taxon>Flavobacteriia</taxon>
        <taxon>Flavobacteriales</taxon>
        <taxon>Flavobacteriaceae</taxon>
        <taxon>Flagellimonas</taxon>
    </lineage>
</organism>
<dbReference type="Gene3D" id="1.10.30.50">
    <property type="match status" value="1"/>
</dbReference>
<gene>
    <name evidence="1" type="ORF">GTQ34_12120</name>
</gene>